<dbReference type="GO" id="GO:0000155">
    <property type="term" value="F:phosphorelay sensor kinase activity"/>
    <property type="evidence" value="ECO:0007669"/>
    <property type="project" value="InterPro"/>
</dbReference>
<dbReference type="SMART" id="SM00304">
    <property type="entry name" value="HAMP"/>
    <property type="match status" value="1"/>
</dbReference>
<dbReference type="PROSITE" id="PS50109">
    <property type="entry name" value="HIS_KIN"/>
    <property type="match status" value="1"/>
</dbReference>
<dbReference type="Gene3D" id="3.30.565.10">
    <property type="entry name" value="Histidine kinase-like ATPase, C-terminal domain"/>
    <property type="match status" value="1"/>
</dbReference>
<keyword evidence="6" id="KW-0597">Phosphoprotein</keyword>
<evidence type="ECO:0000256" key="1">
    <source>
        <dbReference type="ARBA" id="ARBA00000085"/>
    </source>
</evidence>
<keyword evidence="14 16" id="KW-0472">Membrane</keyword>
<keyword evidence="20" id="KW-1185">Reference proteome</keyword>
<dbReference type="PANTHER" id="PTHR44936:SF5">
    <property type="entry name" value="SENSOR HISTIDINE KINASE ENVZ"/>
    <property type="match status" value="1"/>
</dbReference>
<dbReference type="AlphaFoldDB" id="A0A511BRX8"/>
<feature type="domain" description="Histidine kinase" evidence="17">
    <location>
        <begin position="324"/>
        <end position="531"/>
    </location>
</feature>
<evidence type="ECO:0000256" key="13">
    <source>
        <dbReference type="ARBA" id="ARBA00023012"/>
    </source>
</evidence>
<dbReference type="InterPro" id="IPR036097">
    <property type="entry name" value="HisK_dim/P_sf"/>
</dbReference>
<dbReference type="PANTHER" id="PTHR44936">
    <property type="entry name" value="SENSOR PROTEIN CREC"/>
    <property type="match status" value="1"/>
</dbReference>
<dbReference type="InterPro" id="IPR003594">
    <property type="entry name" value="HATPase_dom"/>
</dbReference>
<evidence type="ECO:0000313" key="20">
    <source>
        <dbReference type="Proteomes" id="UP000321405"/>
    </source>
</evidence>
<evidence type="ECO:0000256" key="12">
    <source>
        <dbReference type="ARBA" id="ARBA00022989"/>
    </source>
</evidence>
<feature type="transmembrane region" description="Helical" evidence="16">
    <location>
        <begin position="12"/>
        <end position="33"/>
    </location>
</feature>
<accession>A0A511BRX8</accession>
<proteinExistence type="predicted"/>
<feature type="domain" description="HAMP" evidence="18">
    <location>
        <begin position="264"/>
        <end position="316"/>
    </location>
</feature>
<dbReference type="InterPro" id="IPR004358">
    <property type="entry name" value="Sig_transdc_His_kin-like_C"/>
</dbReference>
<keyword evidence="4" id="KW-1003">Cell membrane</keyword>
<evidence type="ECO:0000256" key="3">
    <source>
        <dbReference type="ARBA" id="ARBA00012438"/>
    </source>
</evidence>
<evidence type="ECO:0000256" key="8">
    <source>
        <dbReference type="ARBA" id="ARBA00022692"/>
    </source>
</evidence>
<comment type="caution">
    <text evidence="19">The sequence shown here is derived from an EMBL/GenBank/DDBJ whole genome shotgun (WGS) entry which is preliminary data.</text>
</comment>
<dbReference type="InterPro" id="IPR005467">
    <property type="entry name" value="His_kinase_dom"/>
</dbReference>
<evidence type="ECO:0000256" key="16">
    <source>
        <dbReference type="SAM" id="Phobius"/>
    </source>
</evidence>
<dbReference type="Proteomes" id="UP000321405">
    <property type="component" value="Unassembled WGS sequence"/>
</dbReference>
<keyword evidence="7" id="KW-0808">Transferase</keyword>
<keyword evidence="9" id="KW-0547">Nucleotide-binding</keyword>
<evidence type="ECO:0000256" key="15">
    <source>
        <dbReference type="SAM" id="MobiDB-lite"/>
    </source>
</evidence>
<dbReference type="InterPro" id="IPR050980">
    <property type="entry name" value="2C_sensor_his_kinase"/>
</dbReference>
<keyword evidence="11" id="KW-0067">ATP-binding</keyword>
<dbReference type="PRINTS" id="PR00344">
    <property type="entry name" value="BCTRLSENSOR"/>
</dbReference>
<evidence type="ECO:0000256" key="10">
    <source>
        <dbReference type="ARBA" id="ARBA00022777"/>
    </source>
</evidence>
<evidence type="ECO:0000256" key="2">
    <source>
        <dbReference type="ARBA" id="ARBA00004429"/>
    </source>
</evidence>
<dbReference type="GO" id="GO:0005524">
    <property type="term" value="F:ATP binding"/>
    <property type="evidence" value="ECO:0007669"/>
    <property type="project" value="UniProtKB-KW"/>
</dbReference>
<evidence type="ECO:0000313" key="19">
    <source>
        <dbReference type="EMBL" id="GEL02593.1"/>
    </source>
</evidence>
<evidence type="ECO:0000256" key="6">
    <source>
        <dbReference type="ARBA" id="ARBA00022553"/>
    </source>
</evidence>
<evidence type="ECO:0000256" key="5">
    <source>
        <dbReference type="ARBA" id="ARBA00022519"/>
    </source>
</evidence>
<dbReference type="InterPro" id="IPR003661">
    <property type="entry name" value="HisK_dim/P_dom"/>
</dbReference>
<evidence type="ECO:0000256" key="9">
    <source>
        <dbReference type="ARBA" id="ARBA00022741"/>
    </source>
</evidence>
<dbReference type="OrthoDB" id="9804645at2"/>
<dbReference type="InterPro" id="IPR036890">
    <property type="entry name" value="HATPase_C_sf"/>
</dbReference>
<protein>
    <recommendedName>
        <fullName evidence="3">histidine kinase</fullName>
        <ecNumber evidence="3">2.7.13.3</ecNumber>
    </recommendedName>
</protein>
<dbReference type="Gene3D" id="1.10.287.130">
    <property type="match status" value="1"/>
</dbReference>
<comment type="catalytic activity">
    <reaction evidence="1">
        <text>ATP + protein L-histidine = ADP + protein N-phospho-L-histidine.</text>
        <dbReference type="EC" id="2.7.13.3"/>
    </reaction>
</comment>
<reference evidence="19 20" key="1">
    <citation type="submission" date="2019-07" db="EMBL/GenBank/DDBJ databases">
        <title>Whole genome shotgun sequence of Swaminathania salitolerans NBRC 104436.</title>
        <authorList>
            <person name="Hosoyama A."/>
            <person name="Uohara A."/>
            <person name="Ohji S."/>
            <person name="Ichikawa N."/>
        </authorList>
    </citation>
    <scope>NUCLEOTIDE SEQUENCE [LARGE SCALE GENOMIC DNA]</scope>
    <source>
        <strain evidence="19 20">NBRC 104436</strain>
    </source>
</reference>
<dbReference type="Pfam" id="PF00672">
    <property type="entry name" value="HAMP"/>
    <property type="match status" value="1"/>
</dbReference>
<keyword evidence="12 16" id="KW-1133">Transmembrane helix</keyword>
<feature type="compositionally biased region" description="Basic and acidic residues" evidence="15">
    <location>
        <begin position="166"/>
        <end position="175"/>
    </location>
</feature>
<dbReference type="SUPFAM" id="SSF47384">
    <property type="entry name" value="Homodimeric domain of signal transducing histidine kinase"/>
    <property type="match status" value="1"/>
</dbReference>
<sequence length="531" mass="57061">MHVLPRSLRARTNLLLIAGLCVIQAVGLTIHALDHLNIADRAEMHETLHRAFSIYRTLVELPPGDRDAGLAAIDKPGHFSARFASRPDTHYPGGFIPVPLGVRALMREAPPPPGGPEGSPEGGPEVGPENGPGNGPFGAMPGGPGEEGRPPPPGFGFGGRLPPEPPEERTGRFPRDASGMPGFMPPGFSGMGMFPPRLKPLRILAGHKPGTRHYALSLQMPDDRRWLVMHFKIRPPNPLGSPTFLIAFAIMTISGGGLILWGSHRLIAPVSTLAHAATALGRDVNTQPLPETGPTEIRKAALAFNTMAARIRRFVTDRTLMLTAIGHDLRTPITRLKLRAEFIDDDELRLKFLSDLDEMETMVAATLAFGRDSAMQEPMGALDLGALLQTIADEAAEAMPDLAERIAYHAPDSAIRIKARSLALKRALTNLVMNALKYGGSATISVSFDRGGESENMIRIVVDDSGPGLPEDDLERMFEPFTRAETSRNRETGGTGLGLAIARSTIRGQGGEVLLRNRPGKGLRAIVTLPA</sequence>
<dbReference type="CDD" id="cd06225">
    <property type="entry name" value="HAMP"/>
    <property type="match status" value="1"/>
</dbReference>
<gene>
    <name evidence="19" type="ORF">SSA02_17560</name>
</gene>
<evidence type="ECO:0000256" key="14">
    <source>
        <dbReference type="ARBA" id="ARBA00023136"/>
    </source>
</evidence>
<organism evidence="19 20">
    <name type="scientific">Swaminathania salitolerans</name>
    <dbReference type="NCBI Taxonomy" id="182838"/>
    <lineage>
        <taxon>Bacteria</taxon>
        <taxon>Pseudomonadati</taxon>
        <taxon>Pseudomonadota</taxon>
        <taxon>Alphaproteobacteria</taxon>
        <taxon>Acetobacterales</taxon>
        <taxon>Acetobacteraceae</taxon>
        <taxon>Swaminathania</taxon>
    </lineage>
</organism>
<feature type="compositionally biased region" description="Gly residues" evidence="15">
    <location>
        <begin position="116"/>
        <end position="145"/>
    </location>
</feature>
<dbReference type="Pfam" id="PF02518">
    <property type="entry name" value="HATPase_c"/>
    <property type="match status" value="1"/>
</dbReference>
<evidence type="ECO:0000259" key="18">
    <source>
        <dbReference type="PROSITE" id="PS50885"/>
    </source>
</evidence>
<dbReference type="PROSITE" id="PS50885">
    <property type="entry name" value="HAMP"/>
    <property type="match status" value="1"/>
</dbReference>
<feature type="region of interest" description="Disordered" evidence="15">
    <location>
        <begin position="105"/>
        <end position="180"/>
    </location>
</feature>
<dbReference type="CDD" id="cd00082">
    <property type="entry name" value="HisKA"/>
    <property type="match status" value="1"/>
</dbReference>
<evidence type="ECO:0000259" key="17">
    <source>
        <dbReference type="PROSITE" id="PS50109"/>
    </source>
</evidence>
<keyword evidence="10" id="KW-0418">Kinase</keyword>
<dbReference type="SUPFAM" id="SSF55874">
    <property type="entry name" value="ATPase domain of HSP90 chaperone/DNA topoisomerase II/histidine kinase"/>
    <property type="match status" value="1"/>
</dbReference>
<keyword evidence="5" id="KW-0997">Cell inner membrane</keyword>
<dbReference type="InterPro" id="IPR003660">
    <property type="entry name" value="HAMP_dom"/>
</dbReference>
<keyword evidence="8 16" id="KW-0812">Transmembrane</keyword>
<name>A0A511BRX8_9PROT</name>
<evidence type="ECO:0000256" key="7">
    <source>
        <dbReference type="ARBA" id="ARBA00022679"/>
    </source>
</evidence>
<evidence type="ECO:0000256" key="4">
    <source>
        <dbReference type="ARBA" id="ARBA00022475"/>
    </source>
</evidence>
<dbReference type="SMART" id="SM00387">
    <property type="entry name" value="HATPase_c"/>
    <property type="match status" value="1"/>
</dbReference>
<comment type="subcellular location">
    <subcellularLocation>
        <location evidence="2">Cell inner membrane</location>
        <topology evidence="2">Multi-pass membrane protein</topology>
    </subcellularLocation>
</comment>
<evidence type="ECO:0000256" key="11">
    <source>
        <dbReference type="ARBA" id="ARBA00022840"/>
    </source>
</evidence>
<dbReference type="GO" id="GO:0005886">
    <property type="term" value="C:plasma membrane"/>
    <property type="evidence" value="ECO:0007669"/>
    <property type="project" value="UniProtKB-SubCell"/>
</dbReference>
<dbReference type="EC" id="2.7.13.3" evidence="3"/>
<keyword evidence="13" id="KW-0902">Two-component regulatory system</keyword>
<dbReference type="EMBL" id="BJVC01000003">
    <property type="protein sequence ID" value="GEL02593.1"/>
    <property type="molecule type" value="Genomic_DNA"/>
</dbReference>